<evidence type="ECO:0000313" key="1">
    <source>
        <dbReference type="EMBL" id="PZN84906.1"/>
    </source>
</evidence>
<evidence type="ECO:0000313" key="2">
    <source>
        <dbReference type="Proteomes" id="UP000249396"/>
    </source>
</evidence>
<sequence>MTRNWLQSVPCPSNLLLADPLLVRPPIMDKPQQLAVYLEDLIAWNAGIRDYASSAKEYLDAGLFPQAAGCILEATRAAEADAHDVIALQPESTNLAKEFFRAWDIWHRKVHIDIVRARESVKRFQESNCDQQLVDEVVRASDAVEKLFADLPIPSDPIIRRDLESIAHAAPDALQEIRDQIGYLAIAIEECERRLQQKAQEHKQQTEKLRRRSGELIGNILSRSDLAPDSRIQAVKLQQDIIAFLDQEDISSAKQHLSQLAQLSGEPGIADQVDIEQFMGSGKRKPGRILSARAEAELGQPNTISISTEYQEDLDNPPGWEWDALSLQNIYSSARFHATSTDPIVQDRALGPFLATRGKQLLLGGEPEQALVFFRDAYAWAAEPPWSLRAAPRWRRDCAWGMLLGITLSSLPHRDRNPSIVSPENLEALFQHGIGELPMANIEEWGLFADVAHILLSLNSEAMECFLNEHLQDYFTDHPVALQDLLRGFALALPDKGGQALSAVAYLLKQFGDPAEQKAAGELLGLVPKARNTSGHPRELRYILDEAQRILQESAKQTDLSEAAYESLGFQPIQMEGTQAPRVTVQVVTGPEGFCSRKRLILRLSYTKGSEILHGVQLDARLEVTEGKTIQLLDPVLVGRLFPGKVNEIAIDYKLGTDLERAKTLVVNLLRRDADGVLKAVEIQGKRLSFSVGDQPRSEPKPLNPYVVGVAIQNVKRIFGRDRQIDNIVRRLIGETQDNLVLVLGERRIGKTTVLNGLRRHPKIEQRYIVAYTDMQSAKKSAAVLQDPVAFYRSYLFDPIRARLNEEGLPIITEPPQTALRDSPHKAFEQFMVEVDQMLESNGIRLLLILDELEAVLEQIDRYRENSKVGLPEEVVAALRAAVLASRQISFVLAGITDVVRRHIARPLDRLFNLALQVELPVLEPADTKSLITDLVKSVYAVTPRAERQIIAETNCHPYLVQQVCHELFERMAAESYLVATETDVTTVLEKILPNPQPFAYLIETVRSPEYMSIFDALSVLQSGEHFVSVKDLRIQLRRRGVEQDEKRLLECLEELRLLAPSLLERAPNNSRRYRVAIRLFARHRKILQQTKHTLLLRPNDSKGNSTS</sequence>
<protein>
    <submittedName>
        <fullName evidence="1">Uncharacterized protein</fullName>
    </submittedName>
</protein>
<name>A0A2W4RRD9_9GAMM</name>
<dbReference type="Proteomes" id="UP000249396">
    <property type="component" value="Unassembled WGS sequence"/>
</dbReference>
<dbReference type="EMBL" id="QJPH01000140">
    <property type="protein sequence ID" value="PZN84906.1"/>
    <property type="molecule type" value="Genomic_DNA"/>
</dbReference>
<dbReference type="AlphaFoldDB" id="A0A2W4RRD9"/>
<dbReference type="PANTHER" id="PTHR34301">
    <property type="entry name" value="DNA-BINDING PROTEIN-RELATED"/>
    <property type="match status" value="1"/>
</dbReference>
<comment type="caution">
    <text evidence="1">The sequence shown here is derived from an EMBL/GenBank/DDBJ whole genome shotgun (WGS) entry which is preliminary data.</text>
</comment>
<dbReference type="InterPro" id="IPR027417">
    <property type="entry name" value="P-loop_NTPase"/>
</dbReference>
<accession>A0A2W4RRD9</accession>
<dbReference type="Gene3D" id="3.40.50.300">
    <property type="entry name" value="P-loop containing nucleotide triphosphate hydrolases"/>
    <property type="match status" value="1"/>
</dbReference>
<dbReference type="PANTHER" id="PTHR34301:SF8">
    <property type="entry name" value="ATPASE DOMAIN-CONTAINING PROTEIN"/>
    <property type="match status" value="1"/>
</dbReference>
<reference evidence="1 2" key="1">
    <citation type="journal article" date="2018" name="Aquat. Microb. Ecol.">
        <title>Gammaproteobacterial methanotrophs dominate.</title>
        <authorList>
            <person name="Rissanen A.J."/>
            <person name="Saarenheimo J."/>
            <person name="Tiirola M."/>
            <person name="Peura S."/>
            <person name="Aalto S.L."/>
            <person name="Karvinen A."/>
            <person name="Nykanen H."/>
        </authorList>
    </citation>
    <scope>NUCLEOTIDE SEQUENCE [LARGE SCALE GENOMIC DNA]</scope>
    <source>
        <strain evidence="1">AMbin10</strain>
    </source>
</reference>
<dbReference type="SUPFAM" id="SSF52540">
    <property type="entry name" value="P-loop containing nucleoside triphosphate hydrolases"/>
    <property type="match status" value="1"/>
</dbReference>
<organism evidence="1 2">
    <name type="scientific">Candidatus Methylumidiphilus alinenensis</name>
    <dbReference type="NCBI Taxonomy" id="2202197"/>
    <lineage>
        <taxon>Bacteria</taxon>
        <taxon>Pseudomonadati</taxon>
        <taxon>Pseudomonadota</taxon>
        <taxon>Gammaproteobacteria</taxon>
        <taxon>Methylococcales</taxon>
        <taxon>Candidatus Methylumidiphilus</taxon>
    </lineage>
</organism>
<proteinExistence type="predicted"/>
<gene>
    <name evidence="1" type="ORF">DM484_02015</name>
</gene>